<protein>
    <recommendedName>
        <fullName evidence="5">Methionyl-tRNA formyltransferase</fullName>
    </recommendedName>
</protein>
<evidence type="ECO:0000259" key="1">
    <source>
        <dbReference type="Pfam" id="PF00551"/>
    </source>
</evidence>
<keyword evidence="4" id="KW-1185">Reference proteome</keyword>
<evidence type="ECO:0000313" key="4">
    <source>
        <dbReference type="Proteomes" id="UP001500782"/>
    </source>
</evidence>
<reference evidence="3 4" key="1">
    <citation type="journal article" date="2019" name="Int. J. Syst. Evol. Microbiol.">
        <title>The Global Catalogue of Microorganisms (GCM) 10K type strain sequencing project: providing services to taxonomists for standard genome sequencing and annotation.</title>
        <authorList>
            <consortium name="The Broad Institute Genomics Platform"/>
            <consortium name="The Broad Institute Genome Sequencing Center for Infectious Disease"/>
            <person name="Wu L."/>
            <person name="Ma J."/>
        </authorList>
    </citation>
    <scope>NUCLEOTIDE SEQUENCE [LARGE SCALE GENOMIC DNA]</scope>
    <source>
        <strain evidence="3 4">JCM 9731</strain>
    </source>
</reference>
<dbReference type="InterPro" id="IPR002376">
    <property type="entry name" value="Formyl_transf_N"/>
</dbReference>
<name>A0ABN0VW15_9BACI</name>
<evidence type="ECO:0008006" key="5">
    <source>
        <dbReference type="Google" id="ProtNLM"/>
    </source>
</evidence>
<dbReference type="InterPro" id="IPR005793">
    <property type="entry name" value="Formyl_trans_C"/>
</dbReference>
<organism evidence="3 4">
    <name type="scientific">Bacillus carboniphilus</name>
    <dbReference type="NCBI Taxonomy" id="86663"/>
    <lineage>
        <taxon>Bacteria</taxon>
        <taxon>Bacillati</taxon>
        <taxon>Bacillota</taxon>
        <taxon>Bacilli</taxon>
        <taxon>Bacillales</taxon>
        <taxon>Bacillaceae</taxon>
        <taxon>Bacillus</taxon>
    </lineage>
</organism>
<dbReference type="InterPro" id="IPR036477">
    <property type="entry name" value="Formyl_transf_N_sf"/>
</dbReference>
<dbReference type="Gene3D" id="3.40.50.12230">
    <property type="match status" value="1"/>
</dbReference>
<gene>
    <name evidence="3" type="ORF">GCM10008967_06620</name>
</gene>
<dbReference type="RefSeq" id="WP_343796346.1">
    <property type="nucleotide sequence ID" value="NZ_BAAADJ010000005.1"/>
</dbReference>
<feature type="domain" description="Formyl transferase C-terminal" evidence="2">
    <location>
        <begin position="196"/>
        <end position="275"/>
    </location>
</feature>
<dbReference type="InterPro" id="IPR011034">
    <property type="entry name" value="Formyl_transferase-like_C_sf"/>
</dbReference>
<comment type="caution">
    <text evidence="3">The sequence shown here is derived from an EMBL/GenBank/DDBJ whole genome shotgun (WGS) entry which is preliminary data.</text>
</comment>
<dbReference type="PANTHER" id="PTHR11138:SF5">
    <property type="entry name" value="METHIONYL-TRNA FORMYLTRANSFERASE, MITOCHONDRIAL"/>
    <property type="match status" value="1"/>
</dbReference>
<dbReference type="SUPFAM" id="SSF50486">
    <property type="entry name" value="FMT C-terminal domain-like"/>
    <property type="match status" value="1"/>
</dbReference>
<sequence length="279" mass="32465">MKILFCGFGKLGRHCLDRLFAEGYTISFILTHKELGNDSVDTFAKKNNIKYSYKDARMHMNDIKIEIVEENIDYLISVNYRYIIPKEIFRLPKYAMNIHGSLLPKYRGRTPHVWSIINGEEFSGITSHIIEETVDTGDIIEQIPIRINSEDTGYSLLKKYEELYPELLINSLKKLANNEPFIKQNEKEASYFGKRTPDMGYIDFYKCANEVINFVRAQANPYPGAYYFLKNGKKIIINRLIVIDSVSHDMPIGVITNKNDEYYVKCKDHVLKIVDYKVM</sequence>
<evidence type="ECO:0000313" key="3">
    <source>
        <dbReference type="EMBL" id="GAA0318718.1"/>
    </source>
</evidence>
<dbReference type="Pfam" id="PF02911">
    <property type="entry name" value="Formyl_trans_C"/>
    <property type="match status" value="1"/>
</dbReference>
<proteinExistence type="predicted"/>
<dbReference type="EMBL" id="BAAADJ010000005">
    <property type="protein sequence ID" value="GAA0318718.1"/>
    <property type="molecule type" value="Genomic_DNA"/>
</dbReference>
<dbReference type="SUPFAM" id="SSF53328">
    <property type="entry name" value="Formyltransferase"/>
    <property type="match status" value="1"/>
</dbReference>
<evidence type="ECO:0000259" key="2">
    <source>
        <dbReference type="Pfam" id="PF02911"/>
    </source>
</evidence>
<feature type="domain" description="Formyl transferase N-terminal" evidence="1">
    <location>
        <begin position="37"/>
        <end position="170"/>
    </location>
</feature>
<accession>A0ABN0VW15</accession>
<dbReference type="PANTHER" id="PTHR11138">
    <property type="entry name" value="METHIONYL-TRNA FORMYLTRANSFERASE"/>
    <property type="match status" value="1"/>
</dbReference>
<dbReference type="Proteomes" id="UP001500782">
    <property type="component" value="Unassembled WGS sequence"/>
</dbReference>
<dbReference type="Pfam" id="PF00551">
    <property type="entry name" value="Formyl_trans_N"/>
    <property type="match status" value="1"/>
</dbReference>